<reference evidence="2 3" key="1">
    <citation type="submission" date="2020-08" db="EMBL/GenBank/DDBJ databases">
        <title>Sequencing the genomes of 1000 actinobacteria strains.</title>
        <authorList>
            <person name="Klenk H.-P."/>
        </authorList>
    </citation>
    <scope>NUCLEOTIDE SEQUENCE [LARGE SCALE GENOMIC DNA]</scope>
    <source>
        <strain evidence="2 3">DSM 43851</strain>
    </source>
</reference>
<dbReference type="RefSeq" id="WP_184866873.1">
    <property type="nucleotide sequence ID" value="NZ_BAAAWY010000010.1"/>
</dbReference>
<dbReference type="AlphaFoldDB" id="A0A7W9KM16"/>
<keyword evidence="1" id="KW-0812">Transmembrane</keyword>
<proteinExistence type="predicted"/>
<keyword evidence="3" id="KW-1185">Reference proteome</keyword>
<keyword evidence="1" id="KW-1133">Transmembrane helix</keyword>
<evidence type="ECO:0008006" key="4">
    <source>
        <dbReference type="Google" id="ProtNLM"/>
    </source>
</evidence>
<feature type="transmembrane region" description="Helical" evidence="1">
    <location>
        <begin position="56"/>
        <end position="74"/>
    </location>
</feature>
<accession>A0A7W9KM16</accession>
<evidence type="ECO:0000256" key="1">
    <source>
        <dbReference type="SAM" id="Phobius"/>
    </source>
</evidence>
<sequence>MIRCLLAWLFRRYSPGFGYGRGFRPIVWVLVVLTIVEGCVVELVLAFILPGTLWPVLLLALHVYALLWVLGLLASLTTRPHVLGPDTLVLRDSVFTELTIPLAAITSFSPVARPGLLRSGLKIDGDTALFAYGDANLAVHISPVDDPRLAGVRHLHITVDDRDRFLAAASDRLAGQVS</sequence>
<evidence type="ECO:0000313" key="2">
    <source>
        <dbReference type="EMBL" id="MBB5895036.1"/>
    </source>
</evidence>
<dbReference type="EMBL" id="JACHIR010000001">
    <property type="protein sequence ID" value="MBB5895036.1"/>
    <property type="molecule type" value="Genomic_DNA"/>
</dbReference>
<protein>
    <recommendedName>
        <fullName evidence="4">PH (Pleckstrin Homology) domain-containing protein</fullName>
    </recommendedName>
</protein>
<name>A0A7W9KM16_9PSEU</name>
<gene>
    <name evidence="2" type="ORF">BJ998_006232</name>
</gene>
<organism evidence="2 3">
    <name type="scientific">Kutzneria kofuensis</name>
    <dbReference type="NCBI Taxonomy" id="103725"/>
    <lineage>
        <taxon>Bacteria</taxon>
        <taxon>Bacillati</taxon>
        <taxon>Actinomycetota</taxon>
        <taxon>Actinomycetes</taxon>
        <taxon>Pseudonocardiales</taxon>
        <taxon>Pseudonocardiaceae</taxon>
        <taxon>Kutzneria</taxon>
    </lineage>
</organism>
<keyword evidence="1" id="KW-0472">Membrane</keyword>
<comment type="caution">
    <text evidence="2">The sequence shown here is derived from an EMBL/GenBank/DDBJ whole genome shotgun (WGS) entry which is preliminary data.</text>
</comment>
<dbReference type="Proteomes" id="UP000585638">
    <property type="component" value="Unassembled WGS sequence"/>
</dbReference>
<feature type="transmembrane region" description="Helical" evidence="1">
    <location>
        <begin position="26"/>
        <end position="49"/>
    </location>
</feature>
<evidence type="ECO:0000313" key="3">
    <source>
        <dbReference type="Proteomes" id="UP000585638"/>
    </source>
</evidence>